<proteinExistence type="predicted"/>
<organism evidence="2 3">
    <name type="scientific">Actinoplanes sichuanensis</name>
    <dbReference type="NCBI Taxonomy" id="512349"/>
    <lineage>
        <taxon>Bacteria</taxon>
        <taxon>Bacillati</taxon>
        <taxon>Actinomycetota</taxon>
        <taxon>Actinomycetes</taxon>
        <taxon>Micromonosporales</taxon>
        <taxon>Micromonosporaceae</taxon>
        <taxon>Actinoplanes</taxon>
    </lineage>
</organism>
<gene>
    <name evidence="2" type="ORF">ACFQ5G_14375</name>
</gene>
<comment type="caution">
    <text evidence="2">The sequence shown here is derived from an EMBL/GenBank/DDBJ whole genome shotgun (WGS) entry which is preliminary data.</text>
</comment>
<accession>A0ABW4A8Q3</accession>
<protein>
    <recommendedName>
        <fullName evidence="4">Glycosyl transferase family 2</fullName>
    </recommendedName>
</protein>
<feature type="region of interest" description="Disordered" evidence="1">
    <location>
        <begin position="361"/>
        <end position="399"/>
    </location>
</feature>
<evidence type="ECO:0000313" key="3">
    <source>
        <dbReference type="Proteomes" id="UP001597183"/>
    </source>
</evidence>
<dbReference type="InterPro" id="IPR029044">
    <property type="entry name" value="Nucleotide-diphossugar_trans"/>
</dbReference>
<sequence length="399" mass="43372">MSGVGHHNSHRGLIQEPGPVDRRAPVDAIIVPSGRPEFALVEAGRLAALLDATLLVLSSGYSRARAVPDRLARLSTLQVVAVDFPAAGVRDMPVLETSTVLGRSHLQRKADTSAKRNLGLALARMSGWRNVVFLDDDIVVPDAADLERAVALLDVHDGVGLRLGGFPDNSVVCHANRETGELQDTFVGGGALAVPADRIDSFFPEIYNEDWFFLLGDTALRPVSQVGHALQRSYDPFSDPDRARGEEFGDVLAEGIFARLDQHLPIAAETGYWSDFLRARLGLIERIAKRIDPATPKGVAMLRALDAAKGRLRSIRPVDCVRYIEAWQNDRKTWRDFIGDLAPNVGLDAAVGAFDLSSFTSAPRGRRRSKPERTAPRPALAATVPLSPSPVRRSVPVVR</sequence>
<feature type="compositionally biased region" description="Low complexity" evidence="1">
    <location>
        <begin position="389"/>
        <end position="399"/>
    </location>
</feature>
<dbReference type="SUPFAM" id="SSF53448">
    <property type="entry name" value="Nucleotide-diphospho-sugar transferases"/>
    <property type="match status" value="1"/>
</dbReference>
<name>A0ABW4A8Q3_9ACTN</name>
<keyword evidence="3" id="KW-1185">Reference proteome</keyword>
<feature type="region of interest" description="Disordered" evidence="1">
    <location>
        <begin position="1"/>
        <end position="20"/>
    </location>
</feature>
<dbReference type="Proteomes" id="UP001597183">
    <property type="component" value="Unassembled WGS sequence"/>
</dbReference>
<evidence type="ECO:0008006" key="4">
    <source>
        <dbReference type="Google" id="ProtNLM"/>
    </source>
</evidence>
<evidence type="ECO:0000256" key="1">
    <source>
        <dbReference type="SAM" id="MobiDB-lite"/>
    </source>
</evidence>
<dbReference type="RefSeq" id="WP_317793294.1">
    <property type="nucleotide sequence ID" value="NZ_AP028461.1"/>
</dbReference>
<reference evidence="3" key="1">
    <citation type="journal article" date="2019" name="Int. J. Syst. Evol. Microbiol.">
        <title>The Global Catalogue of Microorganisms (GCM) 10K type strain sequencing project: providing services to taxonomists for standard genome sequencing and annotation.</title>
        <authorList>
            <consortium name="The Broad Institute Genomics Platform"/>
            <consortium name="The Broad Institute Genome Sequencing Center for Infectious Disease"/>
            <person name="Wu L."/>
            <person name="Ma J."/>
        </authorList>
    </citation>
    <scope>NUCLEOTIDE SEQUENCE [LARGE SCALE GENOMIC DNA]</scope>
    <source>
        <strain evidence="3">CCM 7526</strain>
    </source>
</reference>
<evidence type="ECO:0000313" key="2">
    <source>
        <dbReference type="EMBL" id="MFD1366537.1"/>
    </source>
</evidence>
<dbReference type="EMBL" id="JBHTMK010000018">
    <property type="protein sequence ID" value="MFD1366537.1"/>
    <property type="molecule type" value="Genomic_DNA"/>
</dbReference>